<accession>A0A5J4UDL0</accession>
<dbReference type="EMBL" id="SNRW01017093">
    <property type="protein sequence ID" value="KAA6368699.1"/>
    <property type="molecule type" value="Genomic_DNA"/>
</dbReference>
<proteinExistence type="predicted"/>
<dbReference type="AlphaFoldDB" id="A0A5J4UDL0"/>
<organism evidence="1 2">
    <name type="scientific">Streblomastix strix</name>
    <dbReference type="NCBI Taxonomy" id="222440"/>
    <lineage>
        <taxon>Eukaryota</taxon>
        <taxon>Metamonada</taxon>
        <taxon>Preaxostyla</taxon>
        <taxon>Oxymonadida</taxon>
        <taxon>Streblomastigidae</taxon>
        <taxon>Streblomastix</taxon>
    </lineage>
</organism>
<comment type="caution">
    <text evidence="1">The sequence shown here is derived from an EMBL/GenBank/DDBJ whole genome shotgun (WGS) entry which is preliminary data.</text>
</comment>
<evidence type="ECO:0000313" key="1">
    <source>
        <dbReference type="EMBL" id="KAA6368699.1"/>
    </source>
</evidence>
<sequence>MTAKGDRIGYVIIKPQFAIIGKTVGQQQKSKNVLNIGDGLRLNEMMMKMKKQKEEMNQQSNTLLKTSSSLSSPFTQVALTTASQSKIKLADRAVPPRYILQKIHTHQQLILTTISIK</sequence>
<reference evidence="1 2" key="1">
    <citation type="submission" date="2019-03" db="EMBL/GenBank/DDBJ databases">
        <title>Single cell metagenomics reveals metabolic interactions within the superorganism composed of flagellate Streblomastix strix and complex community of Bacteroidetes bacteria on its surface.</title>
        <authorList>
            <person name="Treitli S.C."/>
            <person name="Kolisko M."/>
            <person name="Husnik F."/>
            <person name="Keeling P."/>
            <person name="Hampl V."/>
        </authorList>
    </citation>
    <scope>NUCLEOTIDE SEQUENCE [LARGE SCALE GENOMIC DNA]</scope>
    <source>
        <strain evidence="1">ST1C</strain>
    </source>
</reference>
<evidence type="ECO:0000313" key="2">
    <source>
        <dbReference type="Proteomes" id="UP000324800"/>
    </source>
</evidence>
<protein>
    <submittedName>
        <fullName evidence="1">Uncharacterized protein</fullName>
    </submittedName>
</protein>
<name>A0A5J4UDL0_9EUKA</name>
<dbReference type="Proteomes" id="UP000324800">
    <property type="component" value="Unassembled WGS sequence"/>
</dbReference>
<gene>
    <name evidence="1" type="ORF">EZS28_035775</name>
</gene>